<dbReference type="GO" id="GO:0005634">
    <property type="term" value="C:nucleus"/>
    <property type="evidence" value="ECO:0007669"/>
    <property type="project" value="UniProtKB-SubCell"/>
</dbReference>
<accession>A0AAD7RNW3</accession>
<dbReference type="FunFam" id="6.10.140.2200:FF:000001">
    <property type="entry name" value="Cbp/p300-interacting transactivator 2 isoform 1"/>
    <property type="match status" value="1"/>
</dbReference>
<evidence type="ECO:0000313" key="9">
    <source>
        <dbReference type="Proteomes" id="UP001221898"/>
    </source>
</evidence>
<feature type="region of interest" description="Disordered" evidence="7">
    <location>
        <begin position="79"/>
        <end position="118"/>
    </location>
</feature>
<comment type="similarity">
    <text evidence="2">Belongs to the CITED family.</text>
</comment>
<dbReference type="GO" id="GO:0003713">
    <property type="term" value="F:transcription coactivator activity"/>
    <property type="evidence" value="ECO:0007669"/>
    <property type="project" value="TreeGrafter"/>
</dbReference>
<evidence type="ECO:0000256" key="6">
    <source>
        <dbReference type="ARBA" id="ARBA00023242"/>
    </source>
</evidence>
<evidence type="ECO:0000256" key="5">
    <source>
        <dbReference type="ARBA" id="ARBA00023163"/>
    </source>
</evidence>
<comment type="subcellular location">
    <subcellularLocation>
        <location evidence="1">Nucleus</location>
    </subcellularLocation>
</comment>
<evidence type="ECO:0000256" key="1">
    <source>
        <dbReference type="ARBA" id="ARBA00004123"/>
    </source>
</evidence>
<reference evidence="8" key="1">
    <citation type="journal article" date="2023" name="Science">
        <title>Genome structures resolve the early diversification of teleost fishes.</title>
        <authorList>
            <person name="Parey E."/>
            <person name="Louis A."/>
            <person name="Montfort J."/>
            <person name="Bouchez O."/>
            <person name="Roques C."/>
            <person name="Iampietro C."/>
            <person name="Lluch J."/>
            <person name="Castinel A."/>
            <person name="Donnadieu C."/>
            <person name="Desvignes T."/>
            <person name="Floi Bucao C."/>
            <person name="Jouanno E."/>
            <person name="Wen M."/>
            <person name="Mejri S."/>
            <person name="Dirks R."/>
            <person name="Jansen H."/>
            <person name="Henkel C."/>
            <person name="Chen W.J."/>
            <person name="Zahm M."/>
            <person name="Cabau C."/>
            <person name="Klopp C."/>
            <person name="Thompson A.W."/>
            <person name="Robinson-Rechavi M."/>
            <person name="Braasch I."/>
            <person name="Lecointre G."/>
            <person name="Bobe J."/>
            <person name="Postlethwait J.H."/>
            <person name="Berthelot C."/>
            <person name="Roest Crollius H."/>
            <person name="Guiguen Y."/>
        </authorList>
    </citation>
    <scope>NUCLEOTIDE SEQUENCE</scope>
    <source>
        <strain evidence="8">NC1722</strain>
    </source>
</reference>
<protein>
    <submittedName>
        <fullName evidence="8">Uncharacterized protein</fullName>
    </submittedName>
</protein>
<evidence type="ECO:0000256" key="4">
    <source>
        <dbReference type="ARBA" id="ARBA00023159"/>
    </source>
</evidence>
<gene>
    <name evidence="8" type="ORF">AAFF_G00174820</name>
</gene>
<dbReference type="PANTHER" id="PTHR17045">
    <property type="entry name" value="MELANOCYTE SPECIFIC GENE RELATED CITED"/>
    <property type="match status" value="1"/>
</dbReference>
<keyword evidence="4" id="KW-0010">Activator</keyword>
<dbReference type="InterPro" id="IPR007576">
    <property type="entry name" value="CITED"/>
</dbReference>
<evidence type="ECO:0000256" key="3">
    <source>
        <dbReference type="ARBA" id="ARBA00023015"/>
    </source>
</evidence>
<keyword evidence="9" id="KW-1185">Reference proteome</keyword>
<name>A0AAD7RNW3_9TELE</name>
<keyword evidence="6" id="KW-0539">Nucleus</keyword>
<comment type="caution">
    <text evidence="8">The sequence shown here is derived from an EMBL/GenBank/DDBJ whole genome shotgun (WGS) entry which is preliminary data.</text>
</comment>
<keyword evidence="5" id="KW-0804">Transcription</keyword>
<dbReference type="AlphaFoldDB" id="A0AAD7RNW3"/>
<feature type="compositionally biased region" description="Low complexity" evidence="7">
    <location>
        <begin position="87"/>
        <end position="118"/>
    </location>
</feature>
<evidence type="ECO:0000256" key="7">
    <source>
        <dbReference type="SAM" id="MobiDB-lite"/>
    </source>
</evidence>
<organism evidence="8 9">
    <name type="scientific">Aldrovandia affinis</name>
    <dbReference type="NCBI Taxonomy" id="143900"/>
    <lineage>
        <taxon>Eukaryota</taxon>
        <taxon>Metazoa</taxon>
        <taxon>Chordata</taxon>
        <taxon>Craniata</taxon>
        <taxon>Vertebrata</taxon>
        <taxon>Euteleostomi</taxon>
        <taxon>Actinopterygii</taxon>
        <taxon>Neopterygii</taxon>
        <taxon>Teleostei</taxon>
        <taxon>Notacanthiformes</taxon>
        <taxon>Halosauridae</taxon>
        <taxon>Aldrovandia</taxon>
    </lineage>
</organism>
<proteinExistence type="inferred from homology"/>
<keyword evidence="3" id="KW-0805">Transcription regulation</keyword>
<dbReference type="Pfam" id="PF04487">
    <property type="entry name" value="CITED"/>
    <property type="match status" value="1"/>
</dbReference>
<dbReference type="Proteomes" id="UP001221898">
    <property type="component" value="Unassembled WGS sequence"/>
</dbReference>
<dbReference type="EMBL" id="JAINUG010000231">
    <property type="protein sequence ID" value="KAJ8386286.1"/>
    <property type="molecule type" value="Genomic_DNA"/>
</dbReference>
<dbReference type="PANTHER" id="PTHR17045:SF5">
    <property type="entry name" value="CBP_P300-INTERACTING TRANSACTIVATOR 4"/>
    <property type="match status" value="1"/>
</dbReference>
<dbReference type="Gene3D" id="6.10.140.2200">
    <property type="match status" value="1"/>
</dbReference>
<evidence type="ECO:0000256" key="2">
    <source>
        <dbReference type="ARBA" id="ARBA00006967"/>
    </source>
</evidence>
<evidence type="ECO:0000313" key="8">
    <source>
        <dbReference type="EMBL" id="KAJ8386286.1"/>
    </source>
</evidence>
<sequence>MGDQLMLPMGHGPAGGGLHRHRMSMNTPQPGLCNLANGQMMHYGMGPQGGMDVPMRQRSVPMAGLNRQTGHPHQMPGNMMYSSPNMQQQNRAHLHQQQQQQQQNHTHMHQQQQQQLNLAHPHQQQYLPGGHASQPLMASMHLQKLNTPYHGHPLLPLNGNQMANGAPYRVGSVQRASMQHVAGPALGLSVMDTDLIDEEVLTSLVKELGLDRVQELPELFLGHNEFDFISDFASKQQPSAVSC</sequence>